<dbReference type="Pfam" id="PF07227">
    <property type="entry name" value="PHD_Oberon"/>
    <property type="match status" value="1"/>
</dbReference>
<evidence type="ECO:0000313" key="11">
    <source>
        <dbReference type="EMBL" id="GAV81849.1"/>
    </source>
</evidence>
<protein>
    <submittedName>
        <fullName evidence="11">DUF1423 domain-containing protein</fullName>
    </submittedName>
</protein>
<dbReference type="Proteomes" id="UP000187406">
    <property type="component" value="Unassembled WGS sequence"/>
</dbReference>
<feature type="domain" description="DUF7615" evidence="10">
    <location>
        <begin position="398"/>
        <end position="501"/>
    </location>
</feature>
<reference evidence="12" key="1">
    <citation type="submission" date="2016-04" db="EMBL/GenBank/DDBJ databases">
        <title>Cephalotus genome sequencing.</title>
        <authorList>
            <person name="Fukushima K."/>
            <person name="Hasebe M."/>
            <person name="Fang X."/>
        </authorList>
    </citation>
    <scope>NUCLEOTIDE SEQUENCE [LARGE SCALE GENOMIC DNA]</scope>
    <source>
        <strain evidence="12">cv. St1</strain>
    </source>
</reference>
<name>A0A1Q3CNL2_CEPFO</name>
<dbReference type="GO" id="GO:0008270">
    <property type="term" value="F:zinc ion binding"/>
    <property type="evidence" value="ECO:0007669"/>
    <property type="project" value="UniProtKB-KW"/>
</dbReference>
<feature type="domain" description="DUF7081" evidence="9">
    <location>
        <begin position="25"/>
        <end position="119"/>
    </location>
</feature>
<dbReference type="GO" id="GO:0005634">
    <property type="term" value="C:nucleus"/>
    <property type="evidence" value="ECO:0007669"/>
    <property type="project" value="UniProtKB-SubCell"/>
</dbReference>
<feature type="region of interest" description="Disordered" evidence="7">
    <location>
        <begin position="1"/>
        <end position="21"/>
    </location>
</feature>
<comment type="caution">
    <text evidence="11">The sequence shown here is derived from an EMBL/GenBank/DDBJ whole genome shotgun (WGS) entry which is preliminary data.</text>
</comment>
<dbReference type="InterPro" id="IPR032881">
    <property type="entry name" value="Oberon-like_PHD"/>
</dbReference>
<evidence type="ECO:0000256" key="3">
    <source>
        <dbReference type="ARBA" id="ARBA00022771"/>
    </source>
</evidence>
<dbReference type="Pfam" id="PF24590">
    <property type="entry name" value="DUF7615"/>
    <property type="match status" value="1"/>
</dbReference>
<feature type="coiled-coil region" evidence="6">
    <location>
        <begin position="400"/>
        <end position="483"/>
    </location>
</feature>
<dbReference type="InParanoid" id="A0A1Q3CNL2"/>
<evidence type="ECO:0000259" key="9">
    <source>
        <dbReference type="Pfam" id="PF23299"/>
    </source>
</evidence>
<evidence type="ECO:0000256" key="7">
    <source>
        <dbReference type="SAM" id="MobiDB-lite"/>
    </source>
</evidence>
<evidence type="ECO:0000256" key="4">
    <source>
        <dbReference type="ARBA" id="ARBA00022833"/>
    </source>
</evidence>
<dbReference type="PANTHER" id="PTHR33345">
    <property type="entry name" value="ADAPTER PROTEIN, PUTATIVE-RELATED"/>
    <property type="match status" value="1"/>
</dbReference>
<keyword evidence="4" id="KW-0862">Zinc</keyword>
<dbReference type="OrthoDB" id="1852608at2759"/>
<dbReference type="EMBL" id="BDDD01002500">
    <property type="protein sequence ID" value="GAV81849.1"/>
    <property type="molecule type" value="Genomic_DNA"/>
</dbReference>
<organism evidence="11 12">
    <name type="scientific">Cephalotus follicularis</name>
    <name type="common">Albany pitcher plant</name>
    <dbReference type="NCBI Taxonomy" id="3775"/>
    <lineage>
        <taxon>Eukaryota</taxon>
        <taxon>Viridiplantae</taxon>
        <taxon>Streptophyta</taxon>
        <taxon>Embryophyta</taxon>
        <taxon>Tracheophyta</taxon>
        <taxon>Spermatophyta</taxon>
        <taxon>Magnoliopsida</taxon>
        <taxon>eudicotyledons</taxon>
        <taxon>Gunneridae</taxon>
        <taxon>Pentapetalae</taxon>
        <taxon>rosids</taxon>
        <taxon>fabids</taxon>
        <taxon>Oxalidales</taxon>
        <taxon>Cephalotaceae</taxon>
        <taxon>Cephalotus</taxon>
    </lineage>
</organism>
<comment type="subcellular location">
    <subcellularLocation>
        <location evidence="1">Nucleus</location>
    </subcellularLocation>
</comment>
<evidence type="ECO:0000259" key="10">
    <source>
        <dbReference type="Pfam" id="PF24590"/>
    </source>
</evidence>
<dbReference type="Pfam" id="PF23299">
    <property type="entry name" value="DUF7081"/>
    <property type="match status" value="1"/>
</dbReference>
<dbReference type="FunCoup" id="A0A1Q3CNL2">
    <property type="interactions" value="2295"/>
</dbReference>
<dbReference type="InterPro" id="IPR055508">
    <property type="entry name" value="DUF7081"/>
</dbReference>
<keyword evidence="6" id="KW-0175">Coiled coil</keyword>
<dbReference type="STRING" id="3775.A0A1Q3CNL2"/>
<evidence type="ECO:0000256" key="6">
    <source>
        <dbReference type="SAM" id="Coils"/>
    </source>
</evidence>
<proteinExistence type="predicted"/>
<evidence type="ECO:0000259" key="8">
    <source>
        <dbReference type="Pfam" id="PF07227"/>
    </source>
</evidence>
<dbReference type="PANTHER" id="PTHR33345:SF6">
    <property type="entry name" value="OS03G0747200 PROTEIN"/>
    <property type="match status" value="1"/>
</dbReference>
<feature type="domain" description="Oberon-like PHD finger" evidence="8">
    <location>
        <begin position="160"/>
        <end position="292"/>
    </location>
</feature>
<keyword evidence="3" id="KW-0863">Zinc-finger</keyword>
<gene>
    <name evidence="11" type="ORF">CFOL_v3_25302</name>
</gene>
<sequence>MDIVKPEESNESTPAVTDNGVYLRPVPPDGSGIGLPYAPVNWPCPGDNWRWRVGKRVAITGHYLDRYLYLPSRLCSHVNPTRKRHGFASKLSVERYIRSVFPGADIHAFFASFSWKIPSNKRSSANGNIEGRTLYPVLLEEVAELPESDSQSDGASCKAGNKMCGSLVLQAEPPLAVMPCDICCSEPLFCRDCCCILCCKTINLDYGGYSYIKCEAMVGEGYICGHVAHLNCALRSYMAGTVGGSIGLDAEYYCRRCDAKTDLLAHVTKLLQTCESINSRDDIEKILNVGVCILRGSQKTGENRLLNRIKLAIAKQYDRGYLHQLKHGTSLEDIWKVEDNDSVTFLQDSSKLEDNDSPNFTGVSHNGNAALEHTNSQDPLDARTNLLPDLSVSSDFRNEIQMLDDEIDQVLQALSKSQEAEYKIAEEMLYNQKTYLRNLYQQLEKERSDLARRTSRANPDTLLNTVLERVDQINREVTKLKEMERVGNGFGKTSKGILKEHFDLDVEDYNQP</sequence>
<accession>A0A1Q3CNL2</accession>
<keyword evidence="12" id="KW-1185">Reference proteome</keyword>
<keyword evidence="5" id="KW-0539">Nucleus</keyword>
<evidence type="ECO:0000256" key="5">
    <source>
        <dbReference type="ARBA" id="ARBA00023242"/>
    </source>
</evidence>
<keyword evidence="2" id="KW-0479">Metal-binding</keyword>
<dbReference type="InterPro" id="IPR056034">
    <property type="entry name" value="DUF7615"/>
</dbReference>
<dbReference type="AlphaFoldDB" id="A0A1Q3CNL2"/>
<evidence type="ECO:0000256" key="1">
    <source>
        <dbReference type="ARBA" id="ARBA00004123"/>
    </source>
</evidence>
<evidence type="ECO:0000256" key="2">
    <source>
        <dbReference type="ARBA" id="ARBA00022723"/>
    </source>
</evidence>
<evidence type="ECO:0000313" key="12">
    <source>
        <dbReference type="Proteomes" id="UP000187406"/>
    </source>
</evidence>